<comment type="caution">
    <text evidence="1">The sequence shown here is derived from an EMBL/GenBank/DDBJ whole genome shotgun (WGS) entry which is preliminary data.</text>
</comment>
<organism evidence="1 2">
    <name type="scientific">Burkholderia multivorans CGD2</name>
    <dbReference type="NCBI Taxonomy" id="513052"/>
    <lineage>
        <taxon>Bacteria</taxon>
        <taxon>Pseudomonadati</taxon>
        <taxon>Pseudomonadota</taxon>
        <taxon>Betaproteobacteria</taxon>
        <taxon>Burkholderiales</taxon>
        <taxon>Burkholderiaceae</taxon>
        <taxon>Burkholderia</taxon>
        <taxon>Burkholderia cepacia complex</taxon>
    </lineage>
</organism>
<reference evidence="1 2" key="1">
    <citation type="journal article" date="2012" name="J. Bacteriol.">
        <title>Draft Genome Sequence Determination for Cystic Fibrosis and Chronic Granulomatous Disease Burkholderia multivorans Isolates.</title>
        <authorList>
            <person name="Varga J.J."/>
            <person name="Losada L."/>
            <person name="Zelazny A.M."/>
            <person name="Brinkac L."/>
            <person name="Harkins D."/>
            <person name="Radune D."/>
            <person name="Hostetler J."/>
            <person name="Sampaio E.P."/>
            <person name="Ronning C.M."/>
            <person name="Nierman W.C."/>
            <person name="Greenberg D.E."/>
            <person name="Holland S.M."/>
            <person name="Goldberg J.B."/>
        </authorList>
    </citation>
    <scope>NUCLEOTIDE SEQUENCE [LARGE SCALE GENOMIC DNA]</scope>
    <source>
        <strain evidence="1 2">CGD2</strain>
    </source>
</reference>
<evidence type="ECO:0000313" key="2">
    <source>
        <dbReference type="Proteomes" id="UP000004535"/>
    </source>
</evidence>
<dbReference type="EMBL" id="ACFC01000001">
    <property type="protein sequence ID" value="EEE09097.1"/>
    <property type="molecule type" value="Genomic_DNA"/>
</dbReference>
<protein>
    <submittedName>
        <fullName evidence="1">Uncharacterized protein</fullName>
    </submittedName>
</protein>
<dbReference type="Proteomes" id="UP000004535">
    <property type="component" value="Unassembled WGS sequence"/>
</dbReference>
<evidence type="ECO:0000313" key="1">
    <source>
        <dbReference type="EMBL" id="EEE09097.1"/>
    </source>
</evidence>
<accession>B9BH33</accession>
<name>B9BH33_9BURK</name>
<sequence>MRSGARFATRASNQPARPITGAVDGARLLLDVVLDRVAAA</sequence>
<dbReference type="AlphaFoldDB" id="B9BH33"/>
<proteinExistence type="predicted"/>
<gene>
    <name evidence="1" type="ORF">BURMUCGD2_4469</name>
</gene>